<dbReference type="RefSeq" id="WP_241998813.1">
    <property type="nucleotide sequence ID" value="NZ_SLWM01000011.1"/>
</dbReference>
<evidence type="ECO:0000256" key="1">
    <source>
        <dbReference type="SAM" id="Phobius"/>
    </source>
</evidence>
<dbReference type="Gene3D" id="3.30.70.1430">
    <property type="entry name" value="Multidrug efflux transporter AcrB pore domain"/>
    <property type="match status" value="2"/>
</dbReference>
<keyword evidence="1" id="KW-0812">Transmembrane</keyword>
<evidence type="ECO:0000313" key="3">
    <source>
        <dbReference type="Proteomes" id="UP000295818"/>
    </source>
</evidence>
<feature type="transmembrane region" description="Helical" evidence="1">
    <location>
        <begin position="918"/>
        <end position="942"/>
    </location>
</feature>
<dbReference type="Proteomes" id="UP000295818">
    <property type="component" value="Unassembled WGS sequence"/>
</dbReference>
<dbReference type="PRINTS" id="PR00702">
    <property type="entry name" value="ACRIFLAVINRP"/>
</dbReference>
<dbReference type="SUPFAM" id="SSF82693">
    <property type="entry name" value="Multidrug efflux transporter AcrB pore domain, PN1, PN2, PC1 and PC2 subdomains"/>
    <property type="match status" value="2"/>
</dbReference>
<feature type="transmembrane region" description="Helical" evidence="1">
    <location>
        <begin position="869"/>
        <end position="888"/>
    </location>
</feature>
<feature type="transmembrane region" description="Helical" evidence="1">
    <location>
        <begin position="371"/>
        <end position="390"/>
    </location>
</feature>
<dbReference type="Gene3D" id="3.30.2090.10">
    <property type="entry name" value="Multidrug efflux transporter AcrB TolC docking domain, DN and DC subdomains"/>
    <property type="match status" value="2"/>
</dbReference>
<protein>
    <submittedName>
        <fullName evidence="2">CzcA family heavy metal efflux pump</fullName>
    </submittedName>
</protein>
<feature type="transmembrane region" description="Helical" evidence="1">
    <location>
        <begin position="12"/>
        <end position="29"/>
    </location>
</feature>
<name>A0ABY2BIM6_9ACTN</name>
<keyword evidence="3" id="KW-1185">Reference proteome</keyword>
<dbReference type="PANTHER" id="PTHR32063:SF4">
    <property type="entry name" value="SLR6043 PROTEIN"/>
    <property type="match status" value="1"/>
</dbReference>
<feature type="transmembrane region" description="Helical" evidence="1">
    <location>
        <begin position="1001"/>
        <end position="1020"/>
    </location>
</feature>
<dbReference type="Pfam" id="PF00873">
    <property type="entry name" value="ACR_tran"/>
    <property type="match status" value="1"/>
</dbReference>
<gene>
    <name evidence="2" type="ORF">EV644_11180</name>
</gene>
<dbReference type="InterPro" id="IPR001036">
    <property type="entry name" value="Acrflvin-R"/>
</dbReference>
<dbReference type="EMBL" id="SLWM01000011">
    <property type="protein sequence ID" value="TCO18842.1"/>
    <property type="molecule type" value="Genomic_DNA"/>
</dbReference>
<dbReference type="Gene3D" id="3.30.70.1440">
    <property type="entry name" value="Multidrug efflux transporter AcrB pore domain"/>
    <property type="match status" value="1"/>
</dbReference>
<dbReference type="Gene3D" id="3.30.70.1320">
    <property type="entry name" value="Multidrug efflux transporter AcrB pore domain like"/>
    <property type="match status" value="1"/>
</dbReference>
<feature type="transmembrane region" description="Helical" evidence="1">
    <location>
        <begin position="485"/>
        <end position="508"/>
    </location>
</feature>
<dbReference type="SUPFAM" id="SSF82714">
    <property type="entry name" value="Multidrug efflux transporter AcrB TolC docking domain, DN and DC subdomains"/>
    <property type="match status" value="2"/>
</dbReference>
<dbReference type="InterPro" id="IPR027463">
    <property type="entry name" value="AcrB_DN_DC_subdom"/>
</dbReference>
<dbReference type="PANTHER" id="PTHR32063">
    <property type="match status" value="1"/>
</dbReference>
<organism evidence="2 3">
    <name type="scientific">Kribbella orskensis</name>
    <dbReference type="NCBI Taxonomy" id="2512216"/>
    <lineage>
        <taxon>Bacteria</taxon>
        <taxon>Bacillati</taxon>
        <taxon>Actinomycetota</taxon>
        <taxon>Actinomycetes</taxon>
        <taxon>Propionibacteriales</taxon>
        <taxon>Kribbellaceae</taxon>
        <taxon>Kribbella</taxon>
    </lineage>
</organism>
<feature type="transmembrane region" description="Helical" evidence="1">
    <location>
        <begin position="972"/>
        <end position="989"/>
    </location>
</feature>
<feature type="transmembrane region" description="Helical" evidence="1">
    <location>
        <begin position="346"/>
        <end position="366"/>
    </location>
</feature>
<evidence type="ECO:0000313" key="2">
    <source>
        <dbReference type="EMBL" id="TCO18842.1"/>
    </source>
</evidence>
<accession>A0ABY2BIM6</accession>
<keyword evidence="1" id="KW-1133">Transmembrane helix</keyword>
<feature type="transmembrane region" description="Helical" evidence="1">
    <location>
        <begin position="542"/>
        <end position="561"/>
    </location>
</feature>
<feature type="transmembrane region" description="Helical" evidence="1">
    <location>
        <begin position="453"/>
        <end position="473"/>
    </location>
</feature>
<comment type="caution">
    <text evidence="2">The sequence shown here is derived from an EMBL/GenBank/DDBJ whole genome shotgun (WGS) entry which is preliminary data.</text>
</comment>
<dbReference type="Gene3D" id="1.20.1640.10">
    <property type="entry name" value="Multidrug efflux transporter AcrB transmembrane domain"/>
    <property type="match status" value="2"/>
</dbReference>
<feature type="transmembrane region" description="Helical" evidence="1">
    <location>
        <begin position="893"/>
        <end position="912"/>
    </location>
</feature>
<feature type="transmembrane region" description="Helical" evidence="1">
    <location>
        <begin position="396"/>
        <end position="417"/>
    </location>
</feature>
<keyword evidence="1" id="KW-0472">Membrane</keyword>
<reference evidence="2 3" key="1">
    <citation type="journal article" date="2015" name="Stand. Genomic Sci.">
        <title>Genomic Encyclopedia of Bacterial and Archaeal Type Strains, Phase III: the genomes of soil and plant-associated and newly described type strains.</title>
        <authorList>
            <person name="Whitman W.B."/>
            <person name="Woyke T."/>
            <person name="Klenk H.P."/>
            <person name="Zhou Y."/>
            <person name="Lilburn T.G."/>
            <person name="Beck B.J."/>
            <person name="De Vos P."/>
            <person name="Vandamme P."/>
            <person name="Eisen J.A."/>
            <person name="Garrity G."/>
            <person name="Hugenholtz P."/>
            <person name="Kyrpides N.C."/>
        </authorList>
    </citation>
    <scope>NUCLEOTIDE SEQUENCE [LARGE SCALE GENOMIC DNA]</scope>
    <source>
        <strain evidence="2 3">VKM Ac-2538</strain>
    </source>
</reference>
<dbReference type="SUPFAM" id="SSF82866">
    <property type="entry name" value="Multidrug efflux transporter AcrB transmembrane domain"/>
    <property type="match status" value="2"/>
</dbReference>
<proteinExistence type="predicted"/>
<sequence length="1049" mass="113395">MMRWIVGSSLRLRFLVIAAAVTMLGFGVVDLRNSPVDVFPEFAPPRVEVQTPSLGLSAAEVEELVTVPLEQSLTGIPDLDIIRSKSVRELSSIQLIFKNGTDQLRARQLVQERIATVTPSLPTWASPPFMIQPLSATSRAMKIAMSSEQVSMIEMSSIAYWTIRQRLLKVPGVANVAIWGERLQQTHVLVDPNRLRSEGVTVQRIMDVTAGALDAGLLRFSEGSVIGTGGWLETPNQRFPIRLTQAITTPEDLAAVPVLKRGDRTLRLGDIAQVVEGHQPLPGDAVINDGEGLMLIVEKFPWGNTLDVTRGVEQAIDELRPGLPGIEIDTTLFRPATFIETALENLTIALLIGCLLVILVLISFLFEWRTAFISLVAIPLSLVAAGLVLSVRGETINTMILAGLVIAVGVVVDDAIIDIENIWRRLRQRAQEGGRLSTARVVLEASLEVRRPIVYATLITVLAVAPVFFLQGLSGSFFQPLAFSYVLAVLASMVVALTVTPAMALILLSRAPLERPDPALARWLKAHYSTVLARVIKSPRPVYAAVVLIVAGGIAVLPMLGQSLLPDFKERDFLMHWVTKPGTSVGEETRISVRACQELRQVPGVRNCGSHIGQGLLMDEVVGANFGENWISVSPDVDYDMTHAQVVEVVNGYPGLRRDVQTYLRERIKEVVAGSSGAIVVRIFGQDLDVLREQADEVEQEISGISGISELDVELHEPIPQVDVQVDLAAAQRYGVKPGDVRRATSVLVSSEEVGDLFHSGKAYDVHVWSAPQFRQSLTDIRNLLIDIPGGGHVRLDDVADVSIKPTPNIIEREAVSRKIDVFANVSGRDLGSVAAEVDNRIDEIDFPVGYHAEMLGEAEEQESARDSLFGYGALAFGGILLLLIAAFGSWRLASLFFLSLPIALVGGVLAAQLSGGIISIGSLVGFLTVFGIAARNGILLINHYQHLEREEGEPFGPGLVIRGARERLSPILMTALATGLAILPLVVAGDLPGHEIEHPMAVVIVGGLLTSTLFSLLVIPSLYLRFGRRGGAPAEEPPAEPVSEAGGV</sequence>